<gene>
    <name evidence="3" type="ORF">TraAM80_03790</name>
</gene>
<organism evidence="3 4">
    <name type="scientific">Trypanosoma rangeli</name>
    <dbReference type="NCBI Taxonomy" id="5698"/>
    <lineage>
        <taxon>Eukaryota</taxon>
        <taxon>Discoba</taxon>
        <taxon>Euglenozoa</taxon>
        <taxon>Kinetoplastea</taxon>
        <taxon>Metakinetoplastina</taxon>
        <taxon>Trypanosomatida</taxon>
        <taxon>Trypanosomatidae</taxon>
        <taxon>Trypanosoma</taxon>
        <taxon>Herpetosoma</taxon>
    </lineage>
</organism>
<feature type="coiled-coil region" evidence="1">
    <location>
        <begin position="2061"/>
        <end position="2095"/>
    </location>
</feature>
<feature type="coiled-coil region" evidence="1">
    <location>
        <begin position="2155"/>
        <end position="2206"/>
    </location>
</feature>
<feature type="compositionally biased region" description="Polar residues" evidence="2">
    <location>
        <begin position="2014"/>
        <end position="2023"/>
    </location>
</feature>
<comment type="caution">
    <text evidence="3">The sequence shown here is derived from an EMBL/GenBank/DDBJ whole genome shotgun (WGS) entry which is preliminary data.</text>
</comment>
<feature type="compositionally biased region" description="Low complexity" evidence="2">
    <location>
        <begin position="363"/>
        <end position="374"/>
    </location>
</feature>
<evidence type="ECO:0000313" key="3">
    <source>
        <dbReference type="EMBL" id="RNF06959.1"/>
    </source>
</evidence>
<evidence type="ECO:0000313" key="4">
    <source>
        <dbReference type="Proteomes" id="UP000283634"/>
    </source>
</evidence>
<dbReference type="PANTHER" id="PTHR23159">
    <property type="entry name" value="CENTROSOMAL PROTEIN 2"/>
    <property type="match status" value="1"/>
</dbReference>
<accession>A0A3R7L3Q3</accession>
<feature type="coiled-coil region" evidence="1">
    <location>
        <begin position="2356"/>
        <end position="2383"/>
    </location>
</feature>
<feature type="coiled-coil region" evidence="1">
    <location>
        <begin position="1374"/>
        <end position="1408"/>
    </location>
</feature>
<dbReference type="Pfam" id="PF07321">
    <property type="entry name" value="YscO"/>
    <property type="match status" value="1"/>
</dbReference>
<dbReference type="InterPro" id="IPR009929">
    <property type="entry name" value="T3SS_YscO"/>
</dbReference>
<feature type="coiled-coil region" evidence="1">
    <location>
        <begin position="1179"/>
        <end position="1206"/>
    </location>
</feature>
<dbReference type="RefSeq" id="XP_029239555.1">
    <property type="nucleotide sequence ID" value="XM_029380742.1"/>
</dbReference>
<feature type="coiled-coil region" evidence="1">
    <location>
        <begin position="1898"/>
        <end position="1932"/>
    </location>
</feature>
<evidence type="ECO:0000256" key="2">
    <source>
        <dbReference type="SAM" id="MobiDB-lite"/>
    </source>
</evidence>
<dbReference type="EMBL" id="MKGL01000097">
    <property type="protein sequence ID" value="RNF06959.1"/>
    <property type="molecule type" value="Genomic_DNA"/>
</dbReference>
<dbReference type="PANTHER" id="PTHR23159:SF31">
    <property type="entry name" value="CENTROSOME-ASSOCIATED PROTEIN CEP250 ISOFORM X1"/>
    <property type="match status" value="1"/>
</dbReference>
<keyword evidence="1" id="KW-0175">Coiled coil</keyword>
<proteinExistence type="predicted"/>
<feature type="region of interest" description="Disordered" evidence="2">
    <location>
        <begin position="1992"/>
        <end position="2027"/>
    </location>
</feature>
<evidence type="ECO:0000256" key="1">
    <source>
        <dbReference type="SAM" id="Coils"/>
    </source>
</evidence>
<feature type="coiled-coil region" evidence="1">
    <location>
        <begin position="1058"/>
        <end position="1085"/>
    </location>
</feature>
<dbReference type="OrthoDB" id="272117at2759"/>
<feature type="region of interest" description="Disordered" evidence="2">
    <location>
        <begin position="2473"/>
        <end position="2529"/>
    </location>
</feature>
<name>A0A3R7L3Q3_TRYRA</name>
<dbReference type="Proteomes" id="UP000283634">
    <property type="component" value="Unassembled WGS sequence"/>
</dbReference>
<feature type="compositionally biased region" description="Low complexity" evidence="2">
    <location>
        <begin position="1129"/>
        <end position="1140"/>
    </location>
</feature>
<keyword evidence="4" id="KW-1185">Reference proteome</keyword>
<feature type="coiled-coil region" evidence="1">
    <location>
        <begin position="851"/>
        <end position="917"/>
    </location>
</feature>
<feature type="coiled-coil region" evidence="1">
    <location>
        <begin position="1481"/>
        <end position="1586"/>
    </location>
</feature>
<feature type="coiled-coil region" evidence="1">
    <location>
        <begin position="788"/>
        <end position="815"/>
    </location>
</feature>
<feature type="compositionally biased region" description="Basic and acidic residues" evidence="2">
    <location>
        <begin position="2003"/>
        <end position="2013"/>
    </location>
</feature>
<sequence length="2529" mass="291203">MSGEQLDVGQHPSDSNVDIDWVTLAELPFDEWERAQHIPALNTWIQRASKMTWNVDDEHFSLPHYTIAIIRLLRLISVDSQRSLERLQREKEELERAVSAARDAEEAFRAHVELLQRENSELRVVTKKRFTEGEARESDYPLNRDSGAERMRTKEKLERSAQELARLKQENNELCHAVKHLNAEKQHILSEDKKFRLEYEHLAAKHKRLIESAKKTDEMLREFQRSEKARERDDESELHRLRRKVRTLQQENCELLQSRDRAEELCERREAEALRDMSELQQLHHDIVEEEKQRSQGLAMELQKVRHESQRRMEETVQGLKQSLNELEKENCTMRKRLERRFVVGHPSKRDTTEHSAAVEQNSLSSSASVSSLLPNGSPYSKLESDNCTRQKLLADRQRLQQENDRLTAELQQVEIRAESQDAEIIKIQHLLKEYERGDEGLHRLRGDLAESNRSIELLQDENVQLRERLNAMEDTLTFSTALQELCIRIGVTQEEIDRLRPNNTPLFSEVETLREEVTILKDEVEWLEKERRHWMDKVRLQPLLDTKLRLELGLSPEQLKQLDHMVDQMRSGRLIVEEDGEDNYKERYFHELQLRRKEMEHFNDFVRHRIEEALQDALGKIDMNSASDAALALHALRERFDFITARPLMDSTEEPSLDATQLRMQLRSAAQLLEQSELTIKDDAASRAMLREQLAAVTAERDMLMEERDRYRTAVFEALGITPSSVPTVEKYELNAENLASPSEPAPVSGVAIEVPPPLALTETQNDVAAPRRLPFGSISRTFEEQLRAKDELIASLKAAIEATKEEVTQHQAAEMKATERLSEACAVQEDLRNQVTALQQINEELGGKLEERTKVLKDLQETVHHLESDSTRQLLQKVVVLRQREGKLLERLRRVRETQEEAVRSEQTMREYVNTTFKSLKEALEDTSTGFVLPRSSSVICVEKDLIDDVWQRLDGVLRGKLFKEDSAYLLQLCQVYRNVEHTEQLNTLRVDEKRRQKLVEEMTLEINELRTELESLRKVHGTIPGTQGGDASLAAKWETEATTWRQKCSLYMKRCEDREREVSTLEAEIGEARAELALLQEHLHGNSCGSEAGTIHCVTRSVEVPPQPQPQQQQEEEEGSPPQAPEQPQQQQQLQLQKKPEMKRVARGITADSNVRQLERDVARLKSINLGLLHHSLDLQGEYKRIEIQLEAAKQELSLVRDAGDSRKVSEFVSAAIQQHAALRRQSELALLRAKRSRMQLTATEANLRVAMKEATSYRLSAFRLYRTYVSQMVSVLDYVRGLQRGIKGAMSPHRVAMMHQRFLNAMADIERSQTQQHEMAARLVESGGMVSLLQQQLELLKNKDTEEREDVLHAKLLSSLAAVREKDMRLVELQEDYQYVQQKLKRAESHIQQLTEELTRLELRATGGVSLNEDILQRLLQLKETVFAKAESPALVMQSSGGELRDMEERDTDAAIREYKTALDKQAELTRECGSLKKRLDGEVAEAQKARAEAESMKEEMSRLQGRLQYTQRQLEEERQKAEERERRIVRSHEAQAEVTRRAAEHNSHCLRDMLQNKEACIKQLQDQLQVERRKYLEYQLEESSRMERLHDHLFKENNAMMERFREAIDGVTENYTYNTTGQGASMSDASPDGVAAQLALLTKETLRLNAELKDARTTNIMLEAQLNDQVAKAQNQLLQQGSTPSTQQVPQREHPGEASVVGVITDQNAIIESLRQREFSLTREMQRYRNERDLMERQLHEVRQLVVEQGGVLKSVATVGMADPSVEQELRAQLTFVESQLSETRAQLEQERQSARQLQADTSQWRSHLDVLREEVVRQQADVERARHLVTMNEGLNADMRRMEEQNEKLILATKMLKEKLIEQAQQHGDDSRRQQHELALAQRMGSIQLESTEQLKAVNERLHAMQRELEDKVHREEEALRKHEEAQRMAYDLHQQLQEREHEILRLKRELAARPASPPAVRGGREKGTQVLQTVQEGKQVLPEKAVAVVTPPQPEIAEKQDKEKPQTRPTSRSPSAPTRGLLVDVDANVLAKPQIAAILRREIEKAQRDNMHDISSLRADVRRLESDLEEARQQLRGERDKSRSLRVMVQNVRRGLEEKELAMARESVSQQKRAKERQQVEGISGIGSGEIPLTDPTAVAVPMPTTAAIGEQGELQRQRETNEQLRRQVERLKKRVVSFDSVANEAEVYKKELAELRSQQLVSVDAVNMASPLDILSHKRIVLHLESVIDSLRHELSVNKETQLRNLQRRADELTAENQRLTAELGGRRQVTPTLQPSTTTTFGAENVNDRATLERELLEKNGIILDLRFEREALQLKVGRLERHIEDILRVNSANRKRTETFQQRSRVEALESVVENLKLVVGRLQKENDVLKTKTVSMSKHMDLVRELRGLRLSEQKLREHSEMLAKRLLDTAPSGSAMSRQHATLQRRLQTAQATMEQYEAEMLELRQKLNERQGVVQNEETMLSGQMDQETTPEWEDRRMVQPVQTWSSGLPPPSPNPPVTFNAGLSSSHRASPPCIR</sequence>
<dbReference type="OMA" id="WMNKVRL"/>
<feature type="coiled-coil region" evidence="1">
    <location>
        <begin position="1716"/>
        <end position="1865"/>
    </location>
</feature>
<feature type="region of interest" description="Disordered" evidence="2">
    <location>
        <begin position="1107"/>
        <end position="1146"/>
    </location>
</feature>
<feature type="coiled-coil region" evidence="1">
    <location>
        <begin position="77"/>
        <end position="107"/>
    </location>
</feature>
<dbReference type="VEuPathDB" id="TriTrypDB:TRSC58_04443"/>
<feature type="coiled-coil region" evidence="1">
    <location>
        <begin position="231"/>
        <end position="330"/>
    </location>
</feature>
<dbReference type="GeneID" id="40327723"/>
<feature type="compositionally biased region" description="Polar residues" evidence="2">
    <location>
        <begin position="2473"/>
        <end position="2483"/>
    </location>
</feature>
<protein>
    <submittedName>
        <fullName evidence="3">Kinesin K39</fullName>
    </submittedName>
</protein>
<reference evidence="3 4" key="1">
    <citation type="journal article" date="2018" name="BMC Genomics">
        <title>Genomic comparison of Trypanosoma conorhini and Trypanosoma rangeli to Trypanosoma cruzi strains of high and low virulence.</title>
        <authorList>
            <person name="Bradwell K.R."/>
            <person name="Koparde V.N."/>
            <person name="Matveyev A.V."/>
            <person name="Serrano M.G."/>
            <person name="Alves J.M."/>
            <person name="Parikh H."/>
            <person name="Huang B."/>
            <person name="Lee V."/>
            <person name="Espinosa-Alvarez O."/>
            <person name="Ortiz P.A."/>
            <person name="Costa-Martins A.G."/>
            <person name="Teixeira M.M."/>
            <person name="Buck G.A."/>
        </authorList>
    </citation>
    <scope>NUCLEOTIDE SEQUENCE [LARGE SCALE GENOMIC DNA]</scope>
    <source>
        <strain evidence="3 4">AM80</strain>
    </source>
</reference>
<feature type="coiled-coil region" evidence="1">
    <location>
        <begin position="2432"/>
        <end position="2466"/>
    </location>
</feature>
<feature type="region of interest" description="Disordered" evidence="2">
    <location>
        <begin position="343"/>
        <end position="385"/>
    </location>
</feature>
<feature type="coiled-coil region" evidence="1">
    <location>
        <begin position="150"/>
        <end position="184"/>
    </location>
</feature>
<feature type="coiled-coil region" evidence="1">
    <location>
        <begin position="2244"/>
        <end position="2271"/>
    </location>
</feature>